<feature type="non-terminal residue" evidence="5">
    <location>
        <position position="1"/>
    </location>
</feature>
<proteinExistence type="predicted"/>
<protein>
    <recommendedName>
        <fullName evidence="4">DNA polymerase epsilon catalytic subunit A C-terminal domain-containing protein</fullName>
    </recommendedName>
</protein>
<gene>
    <name evidence="5" type="ORF">BN1708_016569</name>
</gene>
<dbReference type="SMART" id="SM01159">
    <property type="entry name" value="DUF1744"/>
    <property type="match status" value="1"/>
</dbReference>
<dbReference type="SUPFAM" id="SSF74650">
    <property type="entry name" value="Galactose mutarotase-like"/>
    <property type="match status" value="1"/>
</dbReference>
<dbReference type="GO" id="GO:0006006">
    <property type="term" value="P:glucose metabolic process"/>
    <property type="evidence" value="ECO:0007669"/>
    <property type="project" value="TreeGrafter"/>
</dbReference>
<dbReference type="Pfam" id="PF01263">
    <property type="entry name" value="Aldose_epim"/>
    <property type="match status" value="1"/>
</dbReference>
<dbReference type="Gene3D" id="1.10.560.10">
    <property type="entry name" value="GroEL-like equatorial domain"/>
    <property type="match status" value="1"/>
</dbReference>
<dbReference type="InterPro" id="IPR014718">
    <property type="entry name" value="GH-type_carb-bd"/>
</dbReference>
<dbReference type="InterPro" id="IPR013697">
    <property type="entry name" value="DNA_pol_e_suA_C"/>
</dbReference>
<dbReference type="InterPro" id="IPR027413">
    <property type="entry name" value="GROEL-like_equatorial_sf"/>
</dbReference>
<dbReference type="PANTHER" id="PTHR10091:SF0">
    <property type="entry name" value="GALACTOSE MUTAROTASE"/>
    <property type="match status" value="1"/>
</dbReference>
<dbReference type="Proteomes" id="UP000044602">
    <property type="component" value="Unassembled WGS sequence"/>
</dbReference>
<dbReference type="GO" id="GO:0033499">
    <property type="term" value="P:galactose catabolic process via UDP-galactose, Leloir pathway"/>
    <property type="evidence" value="ECO:0007669"/>
    <property type="project" value="TreeGrafter"/>
</dbReference>
<dbReference type="PANTHER" id="PTHR10091">
    <property type="entry name" value="ALDOSE-1-EPIMERASE"/>
    <property type="match status" value="1"/>
</dbReference>
<dbReference type="GO" id="GO:0005634">
    <property type="term" value="C:nucleus"/>
    <property type="evidence" value="ECO:0007669"/>
    <property type="project" value="InterPro"/>
</dbReference>
<feature type="domain" description="DNA polymerase epsilon catalytic subunit A C-terminal" evidence="4">
    <location>
        <begin position="6"/>
        <end position="201"/>
    </location>
</feature>
<dbReference type="GO" id="GO:0140662">
    <property type="term" value="F:ATP-dependent protein folding chaperone"/>
    <property type="evidence" value="ECO:0007669"/>
    <property type="project" value="InterPro"/>
</dbReference>
<dbReference type="GO" id="GO:0005524">
    <property type="term" value="F:ATP binding"/>
    <property type="evidence" value="ECO:0007669"/>
    <property type="project" value="UniProtKB-KW"/>
</dbReference>
<keyword evidence="6" id="KW-1185">Reference proteome</keyword>
<dbReference type="Pfam" id="PF08490">
    <property type="entry name" value="DUF1744"/>
    <property type="match status" value="1"/>
</dbReference>
<dbReference type="STRING" id="100787.A0A0G4MS74"/>
<dbReference type="PRINTS" id="PR00304">
    <property type="entry name" value="TCOMPLEXTCP1"/>
</dbReference>
<dbReference type="InterPro" id="IPR011013">
    <property type="entry name" value="Gal_mutarotase_sf_dom"/>
</dbReference>
<dbReference type="GO" id="GO:0006260">
    <property type="term" value="P:DNA replication"/>
    <property type="evidence" value="ECO:0007669"/>
    <property type="project" value="InterPro"/>
</dbReference>
<dbReference type="InterPro" id="IPR017998">
    <property type="entry name" value="Chaperone_TCP-1"/>
</dbReference>
<dbReference type="Gene3D" id="2.70.98.10">
    <property type="match status" value="1"/>
</dbReference>
<evidence type="ECO:0000256" key="3">
    <source>
        <dbReference type="ARBA" id="ARBA00023186"/>
    </source>
</evidence>
<keyword evidence="1" id="KW-0547">Nucleotide-binding</keyword>
<keyword evidence="2" id="KW-0067">ATP-binding</keyword>
<dbReference type="SUPFAM" id="SSF48592">
    <property type="entry name" value="GroEL equatorial domain-like"/>
    <property type="match status" value="1"/>
</dbReference>
<dbReference type="InterPro" id="IPR008183">
    <property type="entry name" value="Aldose_1/G6P_1-epimerase"/>
</dbReference>
<feature type="non-terminal residue" evidence="5">
    <location>
        <position position="223"/>
    </location>
</feature>
<dbReference type="GO" id="GO:0003887">
    <property type="term" value="F:DNA-directed DNA polymerase activity"/>
    <property type="evidence" value="ECO:0007669"/>
    <property type="project" value="InterPro"/>
</dbReference>
<dbReference type="GO" id="GO:0008270">
    <property type="term" value="F:zinc ion binding"/>
    <property type="evidence" value="ECO:0007669"/>
    <property type="project" value="InterPro"/>
</dbReference>
<evidence type="ECO:0000259" key="4">
    <source>
        <dbReference type="SMART" id="SM01159"/>
    </source>
</evidence>
<evidence type="ECO:0000313" key="6">
    <source>
        <dbReference type="Proteomes" id="UP000044602"/>
    </source>
</evidence>
<dbReference type="AlphaFoldDB" id="A0A0G4MS74"/>
<sequence length="223" mass="24263">PFFGETIGRIANRVKNAKIDSLNGGKSYTLAANNGVNHLHGGNKGWGKLEWNGPKPVGVRSIPGVDGLEGGESVQFSLLSEDGDEGYPGSVETIITYTAGVQKQNGKEVNVLGIDYETKLVGGADETAMVKAWWVEACKGNTMADVMVQHLVRWVESPDSFLYDRALHYYVQMMSRKAFQQLMGDFRKATIKSTLGPYGGDLLMVDENGRQTITNDGATVMKV</sequence>
<organism evidence="5 6">
    <name type="scientific">Verticillium longisporum</name>
    <name type="common">Verticillium dahliae var. longisporum</name>
    <dbReference type="NCBI Taxonomy" id="100787"/>
    <lineage>
        <taxon>Eukaryota</taxon>
        <taxon>Fungi</taxon>
        <taxon>Dikarya</taxon>
        <taxon>Ascomycota</taxon>
        <taxon>Pezizomycotina</taxon>
        <taxon>Sordariomycetes</taxon>
        <taxon>Hypocreomycetidae</taxon>
        <taxon>Glomerellales</taxon>
        <taxon>Plectosphaerellaceae</taxon>
        <taxon>Verticillium</taxon>
    </lineage>
</organism>
<accession>A0A0G4MS74</accession>
<evidence type="ECO:0000256" key="2">
    <source>
        <dbReference type="ARBA" id="ARBA00022840"/>
    </source>
</evidence>
<dbReference type="EMBL" id="CVQH01024561">
    <property type="protein sequence ID" value="CRK37086.1"/>
    <property type="molecule type" value="Genomic_DNA"/>
</dbReference>
<evidence type="ECO:0000313" key="5">
    <source>
        <dbReference type="EMBL" id="CRK37086.1"/>
    </source>
</evidence>
<reference evidence="5 6" key="1">
    <citation type="submission" date="2015-05" db="EMBL/GenBank/DDBJ databases">
        <authorList>
            <person name="Wang D.B."/>
            <person name="Wang M."/>
        </authorList>
    </citation>
    <scope>NUCLEOTIDE SEQUENCE [LARGE SCALE GENOMIC DNA]</scope>
    <source>
        <strain evidence="5">VL1</strain>
    </source>
</reference>
<evidence type="ECO:0000256" key="1">
    <source>
        <dbReference type="ARBA" id="ARBA00022741"/>
    </source>
</evidence>
<dbReference type="GO" id="GO:0004034">
    <property type="term" value="F:aldose 1-epimerase activity"/>
    <property type="evidence" value="ECO:0007669"/>
    <property type="project" value="TreeGrafter"/>
</dbReference>
<dbReference type="GO" id="GO:0030246">
    <property type="term" value="F:carbohydrate binding"/>
    <property type="evidence" value="ECO:0007669"/>
    <property type="project" value="InterPro"/>
</dbReference>
<name>A0A0G4MS74_VERLO</name>
<keyword evidence="3" id="KW-0143">Chaperone</keyword>